<evidence type="ECO:0000313" key="3">
    <source>
        <dbReference type="Proteomes" id="UP000295294"/>
    </source>
</evidence>
<dbReference type="EMBL" id="CP038636">
    <property type="protein sequence ID" value="QBY55082.1"/>
    <property type="molecule type" value="Genomic_DNA"/>
</dbReference>
<dbReference type="OrthoDB" id="185346at2"/>
<dbReference type="SMART" id="SM00342">
    <property type="entry name" value="HTH_ARAC"/>
    <property type="match status" value="1"/>
</dbReference>
<dbReference type="PROSITE" id="PS01124">
    <property type="entry name" value="HTH_ARAC_FAMILY_2"/>
    <property type="match status" value="1"/>
</dbReference>
<evidence type="ECO:0000259" key="1">
    <source>
        <dbReference type="PROSITE" id="PS01124"/>
    </source>
</evidence>
<reference evidence="2 3" key="1">
    <citation type="submission" date="2019-03" db="EMBL/GenBank/DDBJ databases">
        <title>Efficiently degradation of phenoxyalkanoic acid herbicides by Cupriavidus oxalaticus strain X32.</title>
        <authorList>
            <person name="Sheng X."/>
        </authorList>
    </citation>
    <scope>NUCLEOTIDE SEQUENCE [LARGE SCALE GENOMIC DNA]</scope>
    <source>
        <strain evidence="2 3">X32</strain>
        <plasmid evidence="2 3">unnamed1</plasmid>
    </source>
</reference>
<accession>A0A4V1BZE9</accession>
<sequence length="313" mass="35123">MTKLVCPEFDEFEAALYGVQGRYVLRSRPQRDWQLKVIDLDGVAIMMGREGASTAYSGIGMPDYFNIFVPLSAQQCTIVDGHAFDERTVGWMAPDQMFHIVAERAASWLTVAISAPLVLHWVHTHVDEFDATLLSNNLVCTGRNGVPQLLATIRRILRVERDDPDQLRHPAATLTARAELINLVFRAVLTVDDGATHLRLKPRHRQILSRALGYLKCVGETTVLVDDLCAAADASERTVRNVFHRYLGMGPHRYLALYRMHAIRAALCNARPGDTVSAICGRFGVWDFGRFAALYRAHFGVLPSQTLRQRRRG</sequence>
<protein>
    <submittedName>
        <fullName evidence="2">AraC family transcriptional regulator</fullName>
    </submittedName>
</protein>
<name>A0A4V1BZE9_9BURK</name>
<dbReference type="InterPro" id="IPR053142">
    <property type="entry name" value="PchR_regulatory_protein"/>
</dbReference>
<keyword evidence="2" id="KW-0614">Plasmid</keyword>
<dbReference type="GO" id="GO:0043565">
    <property type="term" value="F:sequence-specific DNA binding"/>
    <property type="evidence" value="ECO:0007669"/>
    <property type="project" value="InterPro"/>
</dbReference>
<gene>
    <name evidence="2" type="ORF">E0W60_28455</name>
</gene>
<dbReference type="Proteomes" id="UP000295294">
    <property type="component" value="Plasmid unnamed1"/>
</dbReference>
<feature type="domain" description="HTH araC/xylS-type" evidence="1">
    <location>
        <begin position="209"/>
        <end position="309"/>
    </location>
</feature>
<evidence type="ECO:0000313" key="2">
    <source>
        <dbReference type="EMBL" id="QBY55082.1"/>
    </source>
</evidence>
<dbReference type="InterPro" id="IPR018060">
    <property type="entry name" value="HTH_AraC"/>
</dbReference>
<dbReference type="KEGG" id="cox:E0W60_28455"/>
<dbReference type="AlphaFoldDB" id="A0A4V1BZE9"/>
<dbReference type="PANTHER" id="PTHR47893">
    <property type="entry name" value="REGULATORY PROTEIN PCHR"/>
    <property type="match status" value="1"/>
</dbReference>
<proteinExistence type="predicted"/>
<organism evidence="2 3">
    <name type="scientific">Cupriavidus oxalaticus</name>
    <dbReference type="NCBI Taxonomy" id="96344"/>
    <lineage>
        <taxon>Bacteria</taxon>
        <taxon>Pseudomonadati</taxon>
        <taxon>Pseudomonadota</taxon>
        <taxon>Betaproteobacteria</taxon>
        <taxon>Burkholderiales</taxon>
        <taxon>Burkholderiaceae</taxon>
        <taxon>Cupriavidus</taxon>
    </lineage>
</organism>
<dbReference type="Pfam" id="PF12833">
    <property type="entry name" value="HTH_18"/>
    <property type="match status" value="1"/>
</dbReference>
<dbReference type="PANTHER" id="PTHR47893:SF1">
    <property type="entry name" value="REGULATORY PROTEIN PCHR"/>
    <property type="match status" value="1"/>
</dbReference>
<dbReference type="GO" id="GO:0003700">
    <property type="term" value="F:DNA-binding transcription factor activity"/>
    <property type="evidence" value="ECO:0007669"/>
    <property type="project" value="InterPro"/>
</dbReference>
<dbReference type="Gene3D" id="1.10.10.60">
    <property type="entry name" value="Homeodomain-like"/>
    <property type="match status" value="1"/>
</dbReference>
<geneLocation type="plasmid" evidence="2">
    <name>unnamed1</name>
</geneLocation>
<dbReference type="RefSeq" id="WP_133098030.1">
    <property type="nucleotide sequence ID" value="NZ_CP038636.1"/>
</dbReference>